<proteinExistence type="predicted"/>
<dbReference type="Proteomes" id="UP001170379">
    <property type="component" value="Unassembled WGS sequence"/>
</dbReference>
<reference evidence="2" key="2">
    <citation type="journal article" date="2022" name="Sci. Rep.">
        <title>In silico prediction of the enzymes involved in the degradation of the herbicide molinate by Gulosibacter molinativorax ON4T.</title>
        <authorList>
            <person name="Lopes A.R."/>
            <person name="Bunin E."/>
            <person name="Viana A.T."/>
            <person name="Froufe H."/>
            <person name="Munoz-Merida A."/>
            <person name="Pinho D."/>
            <person name="Figueiredo J."/>
            <person name="Barroso C."/>
            <person name="Vaz-Moreira I."/>
            <person name="Bellanger X."/>
            <person name="Egas C."/>
            <person name="Nunes O.C."/>
        </authorList>
    </citation>
    <scope>NUCLEOTIDE SEQUENCE</scope>
    <source>
        <strain evidence="2">ON4</strain>
    </source>
</reference>
<dbReference type="SUPFAM" id="SSF55729">
    <property type="entry name" value="Acyl-CoA N-acyltransferases (Nat)"/>
    <property type="match status" value="1"/>
</dbReference>
<sequence length="239" mass="25686">MMSATDTGSACVNCNDWLYDQYLEAGAAMTSDSNKAKPSANATLPAEDTVLEGRHVRLEPLTPEGALELAKALRHPEVFAGGFGGGPAGLPATDEAFADWLLGYTPGVERGRTYVIRLNDDGAAVGTTSLYLADLKQRSVHLGYTAYAPESWGAGLNPDVKRTVLDAVFGGGFHRAVFEVDNLNSRSQAAMRKLGAHHDGTLREHKLRADGTFRDTVVFSILEQEWDGVRAGLLARIPK</sequence>
<dbReference type="PANTHER" id="PTHR43610">
    <property type="entry name" value="BLL6696 PROTEIN"/>
    <property type="match status" value="1"/>
</dbReference>
<organism evidence="2 3">
    <name type="scientific">Gulosibacter molinativorax</name>
    <dbReference type="NCBI Taxonomy" id="256821"/>
    <lineage>
        <taxon>Bacteria</taxon>
        <taxon>Bacillati</taxon>
        <taxon>Actinomycetota</taxon>
        <taxon>Actinomycetes</taxon>
        <taxon>Micrococcales</taxon>
        <taxon>Microbacteriaceae</taxon>
        <taxon>Gulosibacter</taxon>
    </lineage>
</organism>
<comment type="caution">
    <text evidence="2">The sequence shown here is derived from an EMBL/GenBank/DDBJ whole genome shotgun (WGS) entry which is preliminary data.</text>
</comment>
<dbReference type="Pfam" id="PF13302">
    <property type="entry name" value="Acetyltransf_3"/>
    <property type="match status" value="1"/>
</dbReference>
<keyword evidence="3" id="KW-1185">Reference proteome</keyword>
<reference evidence="2" key="1">
    <citation type="submission" date="2018-03" db="EMBL/GenBank/DDBJ databases">
        <authorList>
            <person name="Nunes O.C."/>
            <person name="Lopes A.R."/>
            <person name="Froufe H."/>
            <person name="Munoz-Merida A."/>
            <person name="Barroso C."/>
            <person name="Egas C."/>
        </authorList>
    </citation>
    <scope>NUCLEOTIDE SEQUENCE</scope>
    <source>
        <strain evidence="2">ON4</strain>
    </source>
</reference>
<dbReference type="InterPro" id="IPR000182">
    <property type="entry name" value="GNAT_dom"/>
</dbReference>
<dbReference type="Gene3D" id="3.40.630.30">
    <property type="match status" value="1"/>
</dbReference>
<dbReference type="EMBL" id="PXVD01000010">
    <property type="protein sequence ID" value="MDJ1371184.1"/>
    <property type="molecule type" value="Genomic_DNA"/>
</dbReference>
<protein>
    <submittedName>
        <fullName evidence="2">N-acetyltransferase</fullName>
    </submittedName>
</protein>
<accession>A0ABT7C7M2</accession>
<name>A0ABT7C7M2_9MICO</name>
<dbReference type="PANTHER" id="PTHR43610:SF1">
    <property type="entry name" value="N-ACETYLTRANSFERASE DOMAIN-CONTAINING PROTEIN"/>
    <property type="match status" value="1"/>
</dbReference>
<dbReference type="InterPro" id="IPR016181">
    <property type="entry name" value="Acyl_CoA_acyltransferase"/>
</dbReference>
<evidence type="ECO:0000313" key="3">
    <source>
        <dbReference type="Proteomes" id="UP001170379"/>
    </source>
</evidence>
<dbReference type="PROSITE" id="PS51186">
    <property type="entry name" value="GNAT"/>
    <property type="match status" value="1"/>
</dbReference>
<gene>
    <name evidence="2" type="ORF">C7K25_07355</name>
</gene>
<feature type="domain" description="N-acetyltransferase" evidence="1">
    <location>
        <begin position="56"/>
        <end position="224"/>
    </location>
</feature>
<evidence type="ECO:0000259" key="1">
    <source>
        <dbReference type="PROSITE" id="PS51186"/>
    </source>
</evidence>
<evidence type="ECO:0000313" key="2">
    <source>
        <dbReference type="EMBL" id="MDJ1371184.1"/>
    </source>
</evidence>